<dbReference type="InterPro" id="IPR036291">
    <property type="entry name" value="NAD(P)-bd_dom_sf"/>
</dbReference>
<dbReference type="Pfam" id="PF00107">
    <property type="entry name" value="ADH_zinc_N"/>
    <property type="match status" value="1"/>
</dbReference>
<protein>
    <submittedName>
        <fullName evidence="2">Acrylyl-CoA reductase AcuI</fullName>
        <ecNumber evidence="2">1.3.1.84</ecNumber>
    </submittedName>
</protein>
<evidence type="ECO:0000313" key="3">
    <source>
        <dbReference type="Proteomes" id="UP000193963"/>
    </source>
</evidence>
<dbReference type="SMART" id="SM00829">
    <property type="entry name" value="PKS_ER"/>
    <property type="match status" value="1"/>
</dbReference>
<dbReference type="GO" id="GO:0043957">
    <property type="term" value="F:acryloyl-CoA reductase (NADPH) activity"/>
    <property type="evidence" value="ECO:0007669"/>
    <property type="project" value="UniProtKB-EC"/>
</dbReference>
<dbReference type="CDD" id="cd08288">
    <property type="entry name" value="MDR_yhdh"/>
    <property type="match status" value="1"/>
</dbReference>
<dbReference type="AlphaFoldDB" id="A0A1X6ZKW2"/>
<dbReference type="OrthoDB" id="9782155at2"/>
<dbReference type="RefSeq" id="WP_085888664.1">
    <property type="nucleotide sequence ID" value="NZ_FWFN01000005.1"/>
</dbReference>
<dbReference type="Gene3D" id="3.90.180.10">
    <property type="entry name" value="Medium-chain alcohol dehydrogenases, catalytic domain"/>
    <property type="match status" value="1"/>
</dbReference>
<name>A0A1X6ZKW2_9RHOB</name>
<proteinExistence type="predicted"/>
<dbReference type="InterPro" id="IPR013149">
    <property type="entry name" value="ADH-like_C"/>
</dbReference>
<feature type="domain" description="Enoyl reductase (ER)" evidence="1">
    <location>
        <begin position="14"/>
        <end position="327"/>
    </location>
</feature>
<gene>
    <name evidence="2" type="primary">acuI</name>
    <name evidence="2" type="ORF">PSM7751_02621</name>
</gene>
<keyword evidence="2" id="KW-0560">Oxidoreductase</keyword>
<evidence type="ECO:0000259" key="1">
    <source>
        <dbReference type="SMART" id="SM00829"/>
    </source>
</evidence>
<dbReference type="EMBL" id="FWFN01000005">
    <property type="protein sequence ID" value="SLN54105.1"/>
    <property type="molecule type" value="Genomic_DNA"/>
</dbReference>
<dbReference type="InterPro" id="IPR051397">
    <property type="entry name" value="Zn-ADH-like_protein"/>
</dbReference>
<reference evidence="2 3" key="1">
    <citation type="submission" date="2017-03" db="EMBL/GenBank/DDBJ databases">
        <authorList>
            <person name="Afonso C.L."/>
            <person name="Miller P.J."/>
            <person name="Scott M.A."/>
            <person name="Spackman E."/>
            <person name="Goraichik I."/>
            <person name="Dimitrov K.M."/>
            <person name="Suarez D.L."/>
            <person name="Swayne D.E."/>
        </authorList>
    </citation>
    <scope>NUCLEOTIDE SEQUENCE [LARGE SCALE GENOMIC DNA]</scope>
    <source>
        <strain evidence="2 3">CECT 7751</strain>
    </source>
</reference>
<dbReference type="InterPro" id="IPR011032">
    <property type="entry name" value="GroES-like_sf"/>
</dbReference>
<dbReference type="InterPro" id="IPR020843">
    <property type="entry name" value="ER"/>
</dbReference>
<dbReference type="PANTHER" id="PTHR43677">
    <property type="entry name" value="SHORT-CHAIN DEHYDROGENASE/REDUCTASE"/>
    <property type="match status" value="1"/>
</dbReference>
<dbReference type="InterPro" id="IPR013154">
    <property type="entry name" value="ADH-like_N"/>
</dbReference>
<organism evidence="2 3">
    <name type="scientific">Pseudooceanicola marinus</name>
    <dbReference type="NCBI Taxonomy" id="396013"/>
    <lineage>
        <taxon>Bacteria</taxon>
        <taxon>Pseudomonadati</taxon>
        <taxon>Pseudomonadota</taxon>
        <taxon>Alphaproteobacteria</taxon>
        <taxon>Rhodobacterales</taxon>
        <taxon>Paracoccaceae</taxon>
        <taxon>Pseudooceanicola</taxon>
    </lineage>
</organism>
<dbReference type="NCBIfam" id="TIGR02823">
    <property type="entry name" value="oxido_YhdH"/>
    <property type="match status" value="1"/>
</dbReference>
<sequence length="329" mass="34693">MSDTFTALRITDAGDRKTRAEMTEMTLADLPDLPVLVEVSHSTVNYKDGLAVTGKGRIARRLPMTAGIDMAATVVESATEEFAPGDKVILNGWGLSETEQGAYSKFQRVKPEWLLPLPEGFSPEQAMAIGTAGYTAGLCVQALLDWGLDPQGAPILVTGAAGGVGSVATALLARLGYSVTAVTGRPETHDYLSKLGATDFVDRAELSEQGKPLQPERWGGAVDVAGGHTLANVLAQTCYGGAVAACGLAEGPSLPGTVMPHILRSVALLGVDSVMAPKPKRKAAWDLLNKKLDRDLLSTMYAVHGFDELPDLAEKLMANQIQGRVVVNV</sequence>
<dbReference type="Pfam" id="PF08240">
    <property type="entry name" value="ADH_N"/>
    <property type="match status" value="1"/>
</dbReference>
<dbReference type="PANTHER" id="PTHR43677:SF1">
    <property type="entry name" value="ACRYLYL-COA REDUCTASE ACUI-RELATED"/>
    <property type="match status" value="1"/>
</dbReference>
<dbReference type="SUPFAM" id="SSF50129">
    <property type="entry name" value="GroES-like"/>
    <property type="match status" value="1"/>
</dbReference>
<dbReference type="SUPFAM" id="SSF51735">
    <property type="entry name" value="NAD(P)-binding Rossmann-fold domains"/>
    <property type="match status" value="1"/>
</dbReference>
<dbReference type="InterPro" id="IPR014188">
    <property type="entry name" value="Acrylyl-CoA_reductase_AcuI"/>
</dbReference>
<dbReference type="EC" id="1.3.1.84" evidence="2"/>
<keyword evidence="3" id="KW-1185">Reference proteome</keyword>
<dbReference type="Gene3D" id="3.40.50.720">
    <property type="entry name" value="NAD(P)-binding Rossmann-like Domain"/>
    <property type="match status" value="1"/>
</dbReference>
<dbReference type="Proteomes" id="UP000193963">
    <property type="component" value="Unassembled WGS sequence"/>
</dbReference>
<evidence type="ECO:0000313" key="2">
    <source>
        <dbReference type="EMBL" id="SLN54105.1"/>
    </source>
</evidence>
<accession>A0A1X6ZKW2</accession>